<gene>
    <name evidence="2" type="ORF">Pma05_23610</name>
</gene>
<reference evidence="2 3" key="1">
    <citation type="submission" date="2021-01" db="EMBL/GenBank/DDBJ databases">
        <title>Whole genome shotgun sequence of Plantactinospora mayteni NBRC 109088.</title>
        <authorList>
            <person name="Komaki H."/>
            <person name="Tamura T."/>
        </authorList>
    </citation>
    <scope>NUCLEOTIDE SEQUENCE [LARGE SCALE GENOMIC DNA]</scope>
    <source>
        <strain evidence="2 3">NBRC 109088</strain>
    </source>
</reference>
<dbReference type="Proteomes" id="UP000621500">
    <property type="component" value="Unassembled WGS sequence"/>
</dbReference>
<proteinExistence type="predicted"/>
<accession>A0ABQ4EM17</accession>
<dbReference type="InterPro" id="IPR000182">
    <property type="entry name" value="GNAT_dom"/>
</dbReference>
<dbReference type="RefSeq" id="WP_203857359.1">
    <property type="nucleotide sequence ID" value="NZ_BAAAZQ010000008.1"/>
</dbReference>
<dbReference type="InterPro" id="IPR016181">
    <property type="entry name" value="Acyl_CoA_acyltransferase"/>
</dbReference>
<evidence type="ECO:0000313" key="2">
    <source>
        <dbReference type="EMBL" id="GIG95788.1"/>
    </source>
</evidence>
<name>A0ABQ4EM17_9ACTN</name>
<evidence type="ECO:0000259" key="1">
    <source>
        <dbReference type="PROSITE" id="PS51186"/>
    </source>
</evidence>
<dbReference type="Gene3D" id="3.40.630.30">
    <property type="match status" value="1"/>
</dbReference>
<dbReference type="Pfam" id="PF00583">
    <property type="entry name" value="Acetyltransf_1"/>
    <property type="match status" value="1"/>
</dbReference>
<protein>
    <recommendedName>
        <fullName evidence="1">N-acetyltransferase domain-containing protein</fullName>
    </recommendedName>
</protein>
<dbReference type="PROSITE" id="PS51186">
    <property type="entry name" value="GNAT"/>
    <property type="match status" value="1"/>
</dbReference>
<dbReference type="CDD" id="cd04301">
    <property type="entry name" value="NAT_SF"/>
    <property type="match status" value="1"/>
</dbReference>
<dbReference type="SUPFAM" id="SSF55729">
    <property type="entry name" value="Acyl-CoA N-acyltransferases (Nat)"/>
    <property type="match status" value="1"/>
</dbReference>
<evidence type="ECO:0000313" key="3">
    <source>
        <dbReference type="Proteomes" id="UP000621500"/>
    </source>
</evidence>
<comment type="caution">
    <text evidence="2">The sequence shown here is derived from an EMBL/GenBank/DDBJ whole genome shotgun (WGS) entry which is preliminary data.</text>
</comment>
<sequence>MINTPEIAFSHYDAESTEEILDTIVVPIYEATHADVIGNPFYSAGRFIERVLGYLKAPNFEIVAGQVDGHPVGLAFGYTLPEAARWWQGLTTPVESDLIREDGRRTFALCELMVHPDWQRHGIAHALHKELLLHRSEERATLLVREDNTAAQKAYAKWGWNKIGELKPYPDSPNYDALVLQIG</sequence>
<keyword evidence="3" id="KW-1185">Reference proteome</keyword>
<feature type="domain" description="N-acetyltransferase" evidence="1">
    <location>
        <begin position="7"/>
        <end position="183"/>
    </location>
</feature>
<organism evidence="2 3">
    <name type="scientific">Plantactinospora mayteni</name>
    <dbReference type="NCBI Taxonomy" id="566021"/>
    <lineage>
        <taxon>Bacteria</taxon>
        <taxon>Bacillati</taxon>
        <taxon>Actinomycetota</taxon>
        <taxon>Actinomycetes</taxon>
        <taxon>Micromonosporales</taxon>
        <taxon>Micromonosporaceae</taxon>
        <taxon>Plantactinospora</taxon>
    </lineage>
</organism>
<dbReference type="EMBL" id="BONX01000012">
    <property type="protein sequence ID" value="GIG95788.1"/>
    <property type="molecule type" value="Genomic_DNA"/>
</dbReference>